<evidence type="ECO:0000313" key="1">
    <source>
        <dbReference type="EMBL" id="KAA0014413.1"/>
    </source>
</evidence>
<name>A0A7V7G2K4_9GAMM</name>
<dbReference type="RefSeq" id="WP_149326623.1">
    <property type="nucleotide sequence ID" value="NZ_VTPY01000001.1"/>
</dbReference>
<dbReference type="Proteomes" id="UP000486760">
    <property type="component" value="Unassembled WGS sequence"/>
</dbReference>
<gene>
    <name evidence="1" type="ORF">F0A17_01825</name>
</gene>
<reference evidence="1 2" key="1">
    <citation type="submission" date="2019-08" db="EMBL/GenBank/DDBJ databases">
        <title>Bioinformatics analysis of the strain L3 and L5.</title>
        <authorList>
            <person name="Li X."/>
        </authorList>
    </citation>
    <scope>NUCLEOTIDE SEQUENCE [LARGE SCALE GENOMIC DNA]</scope>
    <source>
        <strain evidence="1 2">L5</strain>
    </source>
</reference>
<accession>A0A7V7G2K4</accession>
<dbReference type="EMBL" id="VTPY01000001">
    <property type="protein sequence ID" value="KAA0014413.1"/>
    <property type="molecule type" value="Genomic_DNA"/>
</dbReference>
<proteinExistence type="predicted"/>
<keyword evidence="2" id="KW-1185">Reference proteome</keyword>
<sequence length="86" mass="9470">MTEARSPRERQALALLDNTRFAEWLDATAAHGSGWPHNATTGRAWLCEQCGIESLGRLAVCPAGAKAFDEIERRFALWASNQELGL</sequence>
<organism evidence="1 2">
    <name type="scientific">Billgrantia pellis</name>
    <dbReference type="NCBI Taxonomy" id="2606936"/>
    <lineage>
        <taxon>Bacteria</taxon>
        <taxon>Pseudomonadati</taxon>
        <taxon>Pseudomonadota</taxon>
        <taxon>Gammaproteobacteria</taxon>
        <taxon>Oceanospirillales</taxon>
        <taxon>Halomonadaceae</taxon>
        <taxon>Billgrantia</taxon>
    </lineage>
</organism>
<evidence type="ECO:0000313" key="2">
    <source>
        <dbReference type="Proteomes" id="UP000486760"/>
    </source>
</evidence>
<dbReference type="AlphaFoldDB" id="A0A7V7G2K4"/>
<comment type="caution">
    <text evidence="1">The sequence shown here is derived from an EMBL/GenBank/DDBJ whole genome shotgun (WGS) entry which is preliminary data.</text>
</comment>
<protein>
    <submittedName>
        <fullName evidence="1">Uncharacterized protein</fullName>
    </submittedName>
</protein>